<name>A0A7X5BUW2_9BACL</name>
<dbReference type="Pfam" id="PF03323">
    <property type="entry name" value="GerA"/>
    <property type="match status" value="1"/>
</dbReference>
<dbReference type="InterPro" id="IPR050768">
    <property type="entry name" value="UPF0353/GerABKA_families"/>
</dbReference>
<dbReference type="PANTHER" id="PTHR22550:SF5">
    <property type="entry name" value="LEUCINE ZIPPER PROTEIN 4"/>
    <property type="match status" value="1"/>
</dbReference>
<dbReference type="GO" id="GO:0009847">
    <property type="term" value="P:spore germination"/>
    <property type="evidence" value="ECO:0007669"/>
    <property type="project" value="InterPro"/>
</dbReference>
<accession>A0A7X5BUW2</accession>
<comment type="caution">
    <text evidence="4">The sequence shown here is derived from an EMBL/GenBank/DDBJ whole genome shotgun (WGS) entry which is preliminary data.</text>
</comment>
<organism evidence="4 5">
    <name type="scientific">Paenibacillus sacheonensis</name>
    <dbReference type="NCBI Taxonomy" id="742054"/>
    <lineage>
        <taxon>Bacteria</taxon>
        <taxon>Bacillati</taxon>
        <taxon>Bacillota</taxon>
        <taxon>Bacilli</taxon>
        <taxon>Bacillales</taxon>
        <taxon>Paenibacillaceae</taxon>
        <taxon>Paenibacillus</taxon>
    </lineage>
</organism>
<proteinExistence type="inferred from homology"/>
<dbReference type="RefSeq" id="WP_161693930.1">
    <property type="nucleotide sequence ID" value="NZ_JAAAMU010000001.1"/>
</dbReference>
<feature type="transmembrane region" description="Helical" evidence="3">
    <location>
        <begin position="287"/>
        <end position="309"/>
    </location>
</feature>
<keyword evidence="3" id="KW-1133">Transmembrane helix</keyword>
<protein>
    <submittedName>
        <fullName evidence="4">Spore germination protein</fullName>
    </submittedName>
</protein>
<keyword evidence="3" id="KW-0812">Transmembrane</keyword>
<dbReference type="InterPro" id="IPR004995">
    <property type="entry name" value="Spore_Ger"/>
</dbReference>
<feature type="transmembrane region" description="Helical" evidence="3">
    <location>
        <begin position="384"/>
        <end position="403"/>
    </location>
</feature>
<comment type="similarity">
    <text evidence="1">Belongs to the GerABKA family.</text>
</comment>
<keyword evidence="5" id="KW-1185">Reference proteome</keyword>
<dbReference type="GO" id="GO:0016020">
    <property type="term" value="C:membrane"/>
    <property type="evidence" value="ECO:0007669"/>
    <property type="project" value="InterPro"/>
</dbReference>
<sequence>MVPSSGKPAPATTSMPAITSEWLRGQLSRCGDVSLKSVVRTVPDAERQVRYTVAYVPGMVDFRYVQTMFDNDGSLAFDIEANPLIRRLDPGPEGKGVFEQLFGGQIILLNESTNVLFVVDSPGQPARSIEESTLELSVKGPRDGFVETIAVNLSLIRTRLRTPKLGAEWFTLGTESQTQVCLLWMEGITSPDVVEEARKRLNGIDILVLHGAGELEVTIADRSIAMVPTIAYVGRPDFVVQSLMNGRFAILVDGSPAALVAPVNVSYLVKSPEDAYLPFYFVSFERFIRLASFLLAGMLPGFWLALLAYNNDQVPFTLLATVTMSRFGLPLSPQMELYLMVFMFEIFREAGVRLPRAVGQTVTVVGGLIVGDAAIRAGLTSPTMLVITAVTAVSTFTLVNQSLNGSVTVIRLFIITAAAFLGLFGFFVSVFAVLLYLCSLESFGMPYMQPLAPIEFRKLFTAVLQLPWKYRAKRSS</sequence>
<dbReference type="PIRSF" id="PIRSF005690">
    <property type="entry name" value="GerBA"/>
    <property type="match status" value="1"/>
</dbReference>
<dbReference type="AlphaFoldDB" id="A0A7X5BUW2"/>
<dbReference type="Proteomes" id="UP000558113">
    <property type="component" value="Unassembled WGS sequence"/>
</dbReference>
<evidence type="ECO:0000256" key="1">
    <source>
        <dbReference type="ARBA" id="ARBA00005278"/>
    </source>
</evidence>
<dbReference type="PANTHER" id="PTHR22550">
    <property type="entry name" value="SPORE GERMINATION PROTEIN"/>
    <property type="match status" value="1"/>
</dbReference>
<dbReference type="EMBL" id="JAAAMU010000001">
    <property type="protein sequence ID" value="NBC67803.1"/>
    <property type="molecule type" value="Genomic_DNA"/>
</dbReference>
<evidence type="ECO:0000256" key="2">
    <source>
        <dbReference type="ARBA" id="ARBA00023136"/>
    </source>
</evidence>
<keyword evidence="2 3" id="KW-0472">Membrane</keyword>
<feature type="transmembrane region" description="Helical" evidence="3">
    <location>
        <begin position="409"/>
        <end position="438"/>
    </location>
</feature>
<gene>
    <name evidence="4" type="ORF">GT003_02215</name>
</gene>
<evidence type="ECO:0000313" key="5">
    <source>
        <dbReference type="Proteomes" id="UP000558113"/>
    </source>
</evidence>
<dbReference type="OrthoDB" id="1726708at2"/>
<evidence type="ECO:0000313" key="4">
    <source>
        <dbReference type="EMBL" id="NBC67803.1"/>
    </source>
</evidence>
<reference evidence="4 5" key="1">
    <citation type="submission" date="2020-01" db="EMBL/GenBank/DDBJ databases">
        <title>Paenibacillus soybeanensis sp. nov. isolated from the nodules of soybean (Glycine max(L.) Merr).</title>
        <authorList>
            <person name="Wang H."/>
        </authorList>
    </citation>
    <scope>NUCLEOTIDE SEQUENCE [LARGE SCALE GENOMIC DNA]</scope>
    <source>
        <strain evidence="4 5">DSM 23054</strain>
    </source>
</reference>
<evidence type="ECO:0000256" key="3">
    <source>
        <dbReference type="SAM" id="Phobius"/>
    </source>
</evidence>